<sequence length="138" mass="15949">MARIGVFTRPGRDGPVLYYFYKGCRFRIWHERPERLRRNFVSIREGLVKGLDWSKAVHIWSRSAVVPSPEGAKSFEMEPGDWLRFGFQNGWSEVEKTPSPVTTIFNVSLRWGVKVALKGDWAVPVTSIKMSQKLKHQV</sequence>
<keyword evidence="2" id="KW-1185">Reference proteome</keyword>
<dbReference type="Proteomes" id="UP000887226">
    <property type="component" value="Unassembled WGS sequence"/>
</dbReference>
<dbReference type="AlphaFoldDB" id="A0A9P7ZBJ6"/>
<dbReference type="EMBL" id="MU253748">
    <property type="protein sequence ID" value="KAG9248480.1"/>
    <property type="molecule type" value="Genomic_DNA"/>
</dbReference>
<evidence type="ECO:0000313" key="1">
    <source>
        <dbReference type="EMBL" id="KAG9248480.1"/>
    </source>
</evidence>
<comment type="caution">
    <text evidence="1">The sequence shown here is derived from an EMBL/GenBank/DDBJ whole genome shotgun (WGS) entry which is preliminary data.</text>
</comment>
<gene>
    <name evidence="1" type="ORF">BJ878DRAFT_476435</name>
</gene>
<accession>A0A9P7ZBJ6</accession>
<proteinExistence type="predicted"/>
<evidence type="ECO:0000313" key="2">
    <source>
        <dbReference type="Proteomes" id="UP000887226"/>
    </source>
</evidence>
<reference evidence="1" key="1">
    <citation type="journal article" date="2021" name="IMA Fungus">
        <title>Genomic characterization of three marine fungi, including Emericellopsis atlantica sp. nov. with signatures of a generalist lifestyle and marine biomass degradation.</title>
        <authorList>
            <person name="Hagestad O.C."/>
            <person name="Hou L."/>
            <person name="Andersen J.H."/>
            <person name="Hansen E.H."/>
            <person name="Altermark B."/>
            <person name="Li C."/>
            <person name="Kuhnert E."/>
            <person name="Cox R.J."/>
            <person name="Crous P.W."/>
            <person name="Spatafora J.W."/>
            <person name="Lail K."/>
            <person name="Amirebrahimi M."/>
            <person name="Lipzen A."/>
            <person name="Pangilinan J."/>
            <person name="Andreopoulos W."/>
            <person name="Hayes R.D."/>
            <person name="Ng V."/>
            <person name="Grigoriev I.V."/>
            <person name="Jackson S.A."/>
            <person name="Sutton T.D.S."/>
            <person name="Dobson A.D.W."/>
            <person name="Rama T."/>
        </authorList>
    </citation>
    <scope>NUCLEOTIDE SEQUENCE</scope>
    <source>
        <strain evidence="1">TRa3180A</strain>
    </source>
</reference>
<name>A0A9P7ZBJ6_9HELO</name>
<protein>
    <submittedName>
        <fullName evidence="1">Uncharacterized protein</fullName>
    </submittedName>
</protein>
<dbReference type="OrthoDB" id="5290969at2759"/>
<organism evidence="1 2">
    <name type="scientific">Calycina marina</name>
    <dbReference type="NCBI Taxonomy" id="1763456"/>
    <lineage>
        <taxon>Eukaryota</taxon>
        <taxon>Fungi</taxon>
        <taxon>Dikarya</taxon>
        <taxon>Ascomycota</taxon>
        <taxon>Pezizomycotina</taxon>
        <taxon>Leotiomycetes</taxon>
        <taxon>Helotiales</taxon>
        <taxon>Pezizellaceae</taxon>
        <taxon>Calycina</taxon>
    </lineage>
</organism>